<comment type="similarity">
    <text evidence="1">Belongs to the 'GDXG' lipolytic enzyme family.</text>
</comment>
<keyword evidence="2" id="KW-0378">Hydrolase</keyword>
<sequence length="492" mass="54715">MASTDGEVQQPLVSAENIRMLLEFLPKVPHLVRVALLHVLGLSKQSQYRGLQTELIIATIRAFLNPSRPKSVTETQRIIGKDPGIKGRIWVSKYAAPAPPETSVRDALVKAIDALRHEGTPGHELQLPETVPVEAEWTAYRAGVATDARLPPISEKEKYDEMMKECKNPTTILYFHGGAYWLMDPATHRPSTKRLAKLTGGRCYSVRYRLAPQNPFPAALLDALVSYLTLLYPPPGAFHEAVKPEHIVISGDSAGGNLSLALLQLLLELRRQDIRIRWFGEERDIPLPAGVATSSPWVDLTHSSPSWETNGEFDYLPVPKALDIAKLPPCPAWPATPPRKALYVADALLTHPLVTLSTARSWKGAPPVYMCTGWEMLADEDKYMAAKLHRDGVPVVFEEYEAMPHCFALLLEKLPGSRRCLEGWTGFIMQAVQDPSGIKSSFRTVKAKTLEEVELDPKELCPFTEEEVRERVFQRAKEDVAAEDAVDAIAKL</sequence>
<dbReference type="Pfam" id="PF07859">
    <property type="entry name" value="Abhydrolase_3"/>
    <property type="match status" value="1"/>
</dbReference>
<dbReference type="PROSITE" id="PS01173">
    <property type="entry name" value="LIPASE_GDXG_HIS"/>
    <property type="match status" value="1"/>
</dbReference>
<dbReference type="GO" id="GO:0016787">
    <property type="term" value="F:hydrolase activity"/>
    <property type="evidence" value="ECO:0007669"/>
    <property type="project" value="UniProtKB-KW"/>
</dbReference>
<dbReference type="Proteomes" id="UP001174694">
    <property type="component" value="Unassembled WGS sequence"/>
</dbReference>
<proteinExistence type="inferred from homology"/>
<gene>
    <name evidence="4" type="ORF">NKR23_g3276</name>
</gene>
<evidence type="ECO:0000313" key="4">
    <source>
        <dbReference type="EMBL" id="KAJ9151341.1"/>
    </source>
</evidence>
<dbReference type="InterPro" id="IPR013094">
    <property type="entry name" value="AB_hydrolase_3"/>
</dbReference>
<dbReference type="Gene3D" id="3.40.50.1820">
    <property type="entry name" value="alpha/beta hydrolase"/>
    <property type="match status" value="1"/>
</dbReference>
<dbReference type="SUPFAM" id="SSF53474">
    <property type="entry name" value="alpha/beta-Hydrolases"/>
    <property type="match status" value="1"/>
</dbReference>
<evidence type="ECO:0000313" key="5">
    <source>
        <dbReference type="Proteomes" id="UP001174694"/>
    </source>
</evidence>
<organism evidence="4 5">
    <name type="scientific">Pleurostoma richardsiae</name>
    <dbReference type="NCBI Taxonomy" id="41990"/>
    <lineage>
        <taxon>Eukaryota</taxon>
        <taxon>Fungi</taxon>
        <taxon>Dikarya</taxon>
        <taxon>Ascomycota</taxon>
        <taxon>Pezizomycotina</taxon>
        <taxon>Sordariomycetes</taxon>
        <taxon>Sordariomycetidae</taxon>
        <taxon>Calosphaeriales</taxon>
        <taxon>Pleurostomataceae</taxon>
        <taxon>Pleurostoma</taxon>
    </lineage>
</organism>
<keyword evidence="5" id="KW-1185">Reference proteome</keyword>
<name>A0AA38RN49_9PEZI</name>
<dbReference type="AlphaFoldDB" id="A0AA38RN49"/>
<evidence type="ECO:0000259" key="3">
    <source>
        <dbReference type="Pfam" id="PF07859"/>
    </source>
</evidence>
<dbReference type="PANTHER" id="PTHR48081:SF25">
    <property type="entry name" value="PUTATIVE (AFU_ORTHOLOGUE AFUA_3G11560)-RELATED"/>
    <property type="match status" value="1"/>
</dbReference>
<dbReference type="PANTHER" id="PTHR48081">
    <property type="entry name" value="AB HYDROLASE SUPERFAMILY PROTEIN C4A8.06C"/>
    <property type="match status" value="1"/>
</dbReference>
<evidence type="ECO:0000256" key="1">
    <source>
        <dbReference type="ARBA" id="ARBA00010515"/>
    </source>
</evidence>
<feature type="domain" description="Alpha/beta hydrolase fold-3" evidence="3">
    <location>
        <begin position="172"/>
        <end position="408"/>
    </location>
</feature>
<dbReference type="InterPro" id="IPR029058">
    <property type="entry name" value="AB_hydrolase_fold"/>
</dbReference>
<protein>
    <submittedName>
        <fullName evidence="4">Lipase/esterase</fullName>
    </submittedName>
</protein>
<dbReference type="InterPro" id="IPR050300">
    <property type="entry name" value="GDXG_lipolytic_enzyme"/>
</dbReference>
<reference evidence="4" key="1">
    <citation type="submission" date="2022-07" db="EMBL/GenBank/DDBJ databases">
        <title>Fungi with potential for degradation of polypropylene.</title>
        <authorList>
            <person name="Gostincar C."/>
        </authorList>
    </citation>
    <scope>NUCLEOTIDE SEQUENCE</scope>
    <source>
        <strain evidence="4">EXF-13308</strain>
    </source>
</reference>
<comment type="caution">
    <text evidence="4">The sequence shown here is derived from an EMBL/GenBank/DDBJ whole genome shotgun (WGS) entry which is preliminary data.</text>
</comment>
<evidence type="ECO:0000256" key="2">
    <source>
        <dbReference type="ARBA" id="ARBA00022801"/>
    </source>
</evidence>
<dbReference type="InterPro" id="IPR002168">
    <property type="entry name" value="Lipase_GDXG_HIS_AS"/>
</dbReference>
<dbReference type="EMBL" id="JANBVO010000006">
    <property type="protein sequence ID" value="KAJ9151341.1"/>
    <property type="molecule type" value="Genomic_DNA"/>
</dbReference>
<accession>A0AA38RN49</accession>